<comment type="caution">
    <text evidence="2">The sequence shown here is derived from an EMBL/GenBank/DDBJ whole genome shotgun (WGS) entry which is preliminary data.</text>
</comment>
<evidence type="ECO:0000256" key="1">
    <source>
        <dbReference type="SAM" id="SignalP"/>
    </source>
</evidence>
<sequence length="644" mass="70474">MKLKYYSFLASAALMLAAACTPDDHDLSAPELTADDLVEGKAYKVEIDQATNKVTMTSLLGNKYVTSWIHPQGIEKKNSTEARIPFAGEYELKFGIMTRGGMVYGEPYKFTINTTNGDLLTDPLWTYLTGGADQSKTWVMDHGNLDLGSFTFINYFMGWDKFTDGKEYQASDYPDVDDVNWAWGAGEPDWMFAADVYASMPELTFDLINGANLTVNGVTKPFVMDPDRKTLTMPTGVKWLAPDVADNWLVDWVNLELVKLNEHVLGIKAIRNDGAGGNGDQRIVICYVEKGWDGTWPSGGPSAELAPVQQPSYDNLAESLFTIVGSDASYLGTATTLLLNDETPYDYMWWNGAVKQDGAPTGAWQWIGNYGTPSAPAYPAIDDFALTLERNNGTYKASLETIDGASASAFTIEGNKLVFEKEITLLSVDNISISGKEFTVMVCDPDNEEIVLGVPAAKDETGAVNRYLCARLKIKPIGGGQTGPTVLAVDNNYVNSYLESGDHYRIELYNAFYDEDGLYPIDITKLRFKKGQTIKIRFTLSGIDWKADSDPKVLLAHNFDKDLDPFTWPSGGAGFDVPSAVSLNKNGETEISLTNTSDKTLKFEGTSCLTICIQQKGLVNSPVDADGNIDASQVTASVTSLTIE</sequence>
<dbReference type="Proteomes" id="UP001565200">
    <property type="component" value="Unassembled WGS sequence"/>
</dbReference>
<name>A0ABV4CW64_9BACT</name>
<feature type="chain" id="PRO_5046790027" evidence="1">
    <location>
        <begin position="19"/>
        <end position="644"/>
    </location>
</feature>
<evidence type="ECO:0000313" key="2">
    <source>
        <dbReference type="EMBL" id="MEY8245627.1"/>
    </source>
</evidence>
<reference evidence="2 3" key="1">
    <citation type="submission" date="2024-03" db="EMBL/GenBank/DDBJ databases">
        <title>Mouse gut bacterial collection (mGBC) of GemPharmatech.</title>
        <authorList>
            <person name="He Y."/>
            <person name="Dong L."/>
            <person name="Wu D."/>
            <person name="Gao X."/>
            <person name="Lin Z."/>
        </authorList>
    </citation>
    <scope>NUCLEOTIDE SEQUENCE [LARGE SCALE GENOMIC DNA]</scope>
    <source>
        <strain evidence="2 3">54-13</strain>
    </source>
</reference>
<proteinExistence type="predicted"/>
<dbReference type="PROSITE" id="PS51257">
    <property type="entry name" value="PROKAR_LIPOPROTEIN"/>
    <property type="match status" value="1"/>
</dbReference>
<evidence type="ECO:0000313" key="3">
    <source>
        <dbReference type="Proteomes" id="UP001565200"/>
    </source>
</evidence>
<gene>
    <name evidence="2" type="ORF">AAK873_08365</name>
</gene>
<protein>
    <submittedName>
        <fullName evidence="2">Uncharacterized protein</fullName>
    </submittedName>
</protein>
<organism evidence="2 3">
    <name type="scientific">Heminiphilus faecis</name>
    <dbReference type="NCBI Taxonomy" id="2601703"/>
    <lineage>
        <taxon>Bacteria</taxon>
        <taxon>Pseudomonadati</taxon>
        <taxon>Bacteroidota</taxon>
        <taxon>Bacteroidia</taxon>
        <taxon>Bacteroidales</taxon>
        <taxon>Muribaculaceae</taxon>
        <taxon>Heminiphilus</taxon>
    </lineage>
</organism>
<feature type="signal peptide" evidence="1">
    <location>
        <begin position="1"/>
        <end position="18"/>
    </location>
</feature>
<keyword evidence="1" id="KW-0732">Signal</keyword>
<dbReference type="RefSeq" id="WP_369863486.1">
    <property type="nucleotide sequence ID" value="NZ_JBCLPP010000020.1"/>
</dbReference>
<keyword evidence="3" id="KW-1185">Reference proteome</keyword>
<accession>A0ABV4CW64</accession>
<dbReference type="EMBL" id="JBCLPP010000020">
    <property type="protein sequence ID" value="MEY8245627.1"/>
    <property type="molecule type" value="Genomic_DNA"/>
</dbReference>